<feature type="compositionally biased region" description="Polar residues" evidence="1">
    <location>
        <begin position="163"/>
        <end position="173"/>
    </location>
</feature>
<dbReference type="AlphaFoldDB" id="A0A0N1IJC3"/>
<organism evidence="2 3">
    <name type="scientific">Papilio machaon</name>
    <name type="common">Old World swallowtail butterfly</name>
    <dbReference type="NCBI Taxonomy" id="76193"/>
    <lineage>
        <taxon>Eukaryota</taxon>
        <taxon>Metazoa</taxon>
        <taxon>Ecdysozoa</taxon>
        <taxon>Arthropoda</taxon>
        <taxon>Hexapoda</taxon>
        <taxon>Insecta</taxon>
        <taxon>Pterygota</taxon>
        <taxon>Neoptera</taxon>
        <taxon>Endopterygota</taxon>
        <taxon>Lepidoptera</taxon>
        <taxon>Glossata</taxon>
        <taxon>Ditrysia</taxon>
        <taxon>Papilionoidea</taxon>
        <taxon>Papilionidae</taxon>
        <taxon>Papilioninae</taxon>
        <taxon>Papilio</taxon>
    </lineage>
</organism>
<feature type="compositionally biased region" description="Polar residues" evidence="1">
    <location>
        <begin position="108"/>
        <end position="121"/>
    </location>
</feature>
<accession>A0A0N1IJC3</accession>
<evidence type="ECO:0000313" key="2">
    <source>
        <dbReference type="EMBL" id="KPJ18868.1"/>
    </source>
</evidence>
<feature type="region of interest" description="Disordered" evidence="1">
    <location>
        <begin position="163"/>
        <end position="191"/>
    </location>
</feature>
<name>A0A0N1IJC3_PAPMA</name>
<keyword evidence="3" id="KW-1185">Reference proteome</keyword>
<proteinExistence type="predicted"/>
<feature type="compositionally biased region" description="Polar residues" evidence="1">
    <location>
        <begin position="85"/>
        <end position="96"/>
    </location>
</feature>
<feature type="region of interest" description="Disordered" evidence="1">
    <location>
        <begin position="1"/>
        <end position="121"/>
    </location>
</feature>
<dbReference type="InParanoid" id="A0A0N1IJC3"/>
<gene>
    <name evidence="2" type="ORF">RR48_05806</name>
</gene>
<dbReference type="Proteomes" id="UP000053240">
    <property type="component" value="Unassembled WGS sequence"/>
</dbReference>
<dbReference type="EMBL" id="KQ459986">
    <property type="protein sequence ID" value="KPJ18868.1"/>
    <property type="molecule type" value="Genomic_DNA"/>
</dbReference>
<reference evidence="2 3" key="1">
    <citation type="journal article" date="2015" name="Nat. Commun.">
        <title>Outbred genome sequencing and CRISPR/Cas9 gene editing in butterflies.</title>
        <authorList>
            <person name="Li X."/>
            <person name="Fan D."/>
            <person name="Zhang W."/>
            <person name="Liu G."/>
            <person name="Zhang L."/>
            <person name="Zhao L."/>
            <person name="Fang X."/>
            <person name="Chen L."/>
            <person name="Dong Y."/>
            <person name="Chen Y."/>
            <person name="Ding Y."/>
            <person name="Zhao R."/>
            <person name="Feng M."/>
            <person name="Zhu Y."/>
            <person name="Feng Y."/>
            <person name="Jiang X."/>
            <person name="Zhu D."/>
            <person name="Xiang H."/>
            <person name="Feng X."/>
            <person name="Li S."/>
            <person name="Wang J."/>
            <person name="Zhang G."/>
            <person name="Kronforst M.R."/>
            <person name="Wang W."/>
        </authorList>
    </citation>
    <scope>NUCLEOTIDE SEQUENCE [LARGE SCALE GENOMIC DNA]</scope>
    <source>
        <strain evidence="2">Ya'a_city_454_Pm</strain>
        <tissue evidence="2">Whole body</tissue>
    </source>
</reference>
<protein>
    <submittedName>
        <fullName evidence="2">Uncharacterized protein</fullName>
    </submittedName>
</protein>
<sequence length="191" mass="21188">MSMGVGEHLGVPAARHPSRRESEFKKPAHAPQNGRVHHRPSYPYNKANDLMFSCTGHPSRRESEFKKPAHAPQNGRVHHRPSYPYNKSESLSSTSAPAHRPPPLRISNGFQPPSSSIDSSQLPIESILKEMKSLPTPLSVIAATPRKELDNKFIFNPYTNKVQENPQLANNDLKTPVTKSAPPALWHNDAG</sequence>
<evidence type="ECO:0000256" key="1">
    <source>
        <dbReference type="SAM" id="MobiDB-lite"/>
    </source>
</evidence>
<evidence type="ECO:0000313" key="3">
    <source>
        <dbReference type="Proteomes" id="UP000053240"/>
    </source>
</evidence>